<keyword evidence="2" id="KW-1185">Reference proteome</keyword>
<protein>
    <recommendedName>
        <fullName evidence="3">4-vinyl reductase 4VR domain-containing protein</fullName>
    </recommendedName>
</protein>
<name>A0A6M4ILU4_9BACT</name>
<evidence type="ECO:0000313" key="2">
    <source>
        <dbReference type="Proteomes" id="UP000500938"/>
    </source>
</evidence>
<accession>A0A6M4ILU4</accession>
<organism evidence="1 2">
    <name type="scientific">Gemmatimonas groenlandica</name>
    <dbReference type="NCBI Taxonomy" id="2732249"/>
    <lineage>
        <taxon>Bacteria</taxon>
        <taxon>Pseudomonadati</taxon>
        <taxon>Gemmatimonadota</taxon>
        <taxon>Gemmatimonadia</taxon>
        <taxon>Gemmatimonadales</taxon>
        <taxon>Gemmatimonadaceae</taxon>
        <taxon>Gemmatimonas</taxon>
    </lineage>
</organism>
<evidence type="ECO:0000313" key="1">
    <source>
        <dbReference type="EMBL" id="QJR35994.1"/>
    </source>
</evidence>
<dbReference type="Proteomes" id="UP000500938">
    <property type="component" value="Chromosome"/>
</dbReference>
<sequence>MSTSLPFLTTRTVTVPVEFFDGLRRSTQLAHPAVPVDAVRDAGYVAGQALFDHFSAWLADRSEHGPDDLLDSRFPILLREYFFEIGWGLVQLSSLSEAVMVLDANNWGEAAAEASGCPVSTGLFAGFFGRLADAPISVLEVTPDSAAEGQCRFLLGSVDVLNYVWEAMERGIPYDRAATSA</sequence>
<reference evidence="1 2" key="1">
    <citation type="submission" date="2020-05" db="EMBL/GenBank/DDBJ databases">
        <title>Complete genome sequence of Gemmatimonas greenlandica TET16.</title>
        <authorList>
            <person name="Zeng Y."/>
        </authorList>
    </citation>
    <scope>NUCLEOTIDE SEQUENCE [LARGE SCALE GENOMIC DNA]</scope>
    <source>
        <strain evidence="1 2">TET16</strain>
    </source>
</reference>
<proteinExistence type="predicted"/>
<dbReference type="AlphaFoldDB" id="A0A6M4ILU4"/>
<evidence type="ECO:0008006" key="3">
    <source>
        <dbReference type="Google" id="ProtNLM"/>
    </source>
</evidence>
<dbReference type="EMBL" id="CP053085">
    <property type="protein sequence ID" value="QJR35994.1"/>
    <property type="molecule type" value="Genomic_DNA"/>
</dbReference>
<dbReference type="KEGG" id="ggr:HKW67_10995"/>
<gene>
    <name evidence="1" type="ORF">HKW67_10995</name>
</gene>
<dbReference type="RefSeq" id="WP_171225425.1">
    <property type="nucleotide sequence ID" value="NZ_CP053085.1"/>
</dbReference>